<dbReference type="Pfam" id="PF02798">
    <property type="entry name" value="GST_N"/>
    <property type="match status" value="1"/>
</dbReference>
<evidence type="ECO:0000256" key="2">
    <source>
        <dbReference type="RuleBase" id="RU003494"/>
    </source>
</evidence>
<dbReference type="PROSITE" id="PS50405">
    <property type="entry name" value="GST_CTER"/>
    <property type="match status" value="1"/>
</dbReference>
<dbReference type="Proteomes" id="UP000285301">
    <property type="component" value="Unassembled WGS sequence"/>
</dbReference>
<dbReference type="GO" id="GO:0004364">
    <property type="term" value="F:glutathione transferase activity"/>
    <property type="evidence" value="ECO:0007669"/>
    <property type="project" value="TreeGrafter"/>
</dbReference>
<dbReference type="InterPro" id="IPR004046">
    <property type="entry name" value="GST_C"/>
</dbReference>
<dbReference type="Gene3D" id="1.20.1050.10">
    <property type="match status" value="1"/>
</dbReference>
<dbReference type="SUPFAM" id="SSF52833">
    <property type="entry name" value="Thioredoxin-like"/>
    <property type="match status" value="1"/>
</dbReference>
<dbReference type="EMBL" id="NCKU01006420">
    <property type="protein sequence ID" value="RWS03521.1"/>
    <property type="molecule type" value="Genomic_DNA"/>
</dbReference>
<gene>
    <name evidence="5" type="ORF">B4U79_04238</name>
</gene>
<dbReference type="SFLD" id="SFLDS00019">
    <property type="entry name" value="Glutathione_Transferase_(cytos"/>
    <property type="match status" value="1"/>
</dbReference>
<dbReference type="FunFam" id="3.40.30.10:FF:000034">
    <property type="entry name" value="glutathione S-transferase 1"/>
    <property type="match status" value="1"/>
</dbReference>
<evidence type="ECO:0000313" key="6">
    <source>
        <dbReference type="Proteomes" id="UP000285301"/>
    </source>
</evidence>
<dbReference type="FunFam" id="1.20.1050.10:FF:000007">
    <property type="entry name" value="Glutathione S-transferase 1-1"/>
    <property type="match status" value="1"/>
</dbReference>
<dbReference type="InterPro" id="IPR004045">
    <property type="entry name" value="Glutathione_S-Trfase_N"/>
</dbReference>
<accession>A0A443QKI3</accession>
<dbReference type="STRING" id="1965070.A0A443QKI3"/>
<feature type="domain" description="GST N-terminal" evidence="3">
    <location>
        <begin position="1"/>
        <end position="82"/>
    </location>
</feature>
<dbReference type="PANTHER" id="PTHR43969">
    <property type="entry name" value="GLUTATHIONE S TRANSFERASE D10, ISOFORM A-RELATED"/>
    <property type="match status" value="1"/>
</dbReference>
<dbReference type="InterPro" id="IPR010987">
    <property type="entry name" value="Glutathione-S-Trfase_C-like"/>
</dbReference>
<dbReference type="InterPro" id="IPR036249">
    <property type="entry name" value="Thioredoxin-like_sf"/>
</dbReference>
<dbReference type="Gene3D" id="3.40.30.10">
    <property type="entry name" value="Glutaredoxin"/>
    <property type="match status" value="1"/>
</dbReference>
<dbReference type="GO" id="GO:0006749">
    <property type="term" value="P:glutathione metabolic process"/>
    <property type="evidence" value="ECO:0007669"/>
    <property type="project" value="TreeGrafter"/>
</dbReference>
<dbReference type="SFLD" id="SFLDG01153">
    <property type="entry name" value="Main.4:_Theta-like"/>
    <property type="match status" value="1"/>
</dbReference>
<keyword evidence="6" id="KW-1185">Reference proteome</keyword>
<comment type="similarity">
    <text evidence="2">Belongs to the GST superfamily.</text>
</comment>
<sequence length="217" mass="25190">MSIEFYEYVGSPTCLATKMLLEHLKIPFNSRIIALHADEQLKPEFLKINPAHVLPTIIDNGFVLWESRTINRYLVNQYAPGDNLYPNDPKKQAIVDRMLDFDLGSLYEYVTRWIFPVHFEKKPKDDEKEKAMSEKLKLFDHLLSKSQYAAGDNLTLADFSLLTSVSVVCATLHDLNQYPNIKSWMNRLESELPYYKELMEPHLTSLKTAFARSFPLK</sequence>
<dbReference type="InterPro" id="IPR040079">
    <property type="entry name" value="Glutathione_S-Trfase"/>
</dbReference>
<comment type="caution">
    <text evidence="5">The sequence shown here is derived from an EMBL/GenBank/DDBJ whole genome shotgun (WGS) entry which is preliminary data.</text>
</comment>
<dbReference type="CDD" id="cd03177">
    <property type="entry name" value="GST_C_Delta_Epsilon"/>
    <property type="match status" value="1"/>
</dbReference>
<dbReference type="InterPro" id="IPR036282">
    <property type="entry name" value="Glutathione-S-Trfase_C_sf"/>
</dbReference>
<dbReference type="SUPFAM" id="SSF47616">
    <property type="entry name" value="GST C-terminal domain-like"/>
    <property type="match status" value="1"/>
</dbReference>
<dbReference type="PROSITE" id="PS50404">
    <property type="entry name" value="GST_NTER"/>
    <property type="match status" value="1"/>
</dbReference>
<name>A0A443QKI3_9ACAR</name>
<evidence type="ECO:0000256" key="1">
    <source>
        <dbReference type="ARBA" id="ARBA00011738"/>
    </source>
</evidence>
<evidence type="ECO:0000313" key="5">
    <source>
        <dbReference type="EMBL" id="RWS03521.1"/>
    </source>
</evidence>
<protein>
    <submittedName>
        <fullName evidence="5">Glutathione S-transferase 1:-like isoform C</fullName>
    </submittedName>
</protein>
<comment type="subunit">
    <text evidence="1">Homodimer.</text>
</comment>
<keyword evidence="5" id="KW-0808">Transferase</keyword>
<dbReference type="AlphaFoldDB" id="A0A443QKI3"/>
<evidence type="ECO:0000259" key="4">
    <source>
        <dbReference type="PROSITE" id="PS50405"/>
    </source>
</evidence>
<dbReference type="PANTHER" id="PTHR43969:SF9">
    <property type="entry name" value="GLUTATHIONE S TRANSFERASE D10, ISOFORM A-RELATED"/>
    <property type="match status" value="1"/>
</dbReference>
<organism evidence="5 6">
    <name type="scientific">Dinothrombium tinctorium</name>
    <dbReference type="NCBI Taxonomy" id="1965070"/>
    <lineage>
        <taxon>Eukaryota</taxon>
        <taxon>Metazoa</taxon>
        <taxon>Ecdysozoa</taxon>
        <taxon>Arthropoda</taxon>
        <taxon>Chelicerata</taxon>
        <taxon>Arachnida</taxon>
        <taxon>Acari</taxon>
        <taxon>Acariformes</taxon>
        <taxon>Trombidiformes</taxon>
        <taxon>Prostigmata</taxon>
        <taxon>Anystina</taxon>
        <taxon>Parasitengona</taxon>
        <taxon>Trombidioidea</taxon>
        <taxon>Trombidiidae</taxon>
        <taxon>Dinothrombium</taxon>
    </lineage>
</organism>
<reference evidence="5 6" key="1">
    <citation type="journal article" date="2018" name="Gigascience">
        <title>Genomes of trombidid mites reveal novel predicted allergens and laterally-transferred genes associated with secondary metabolism.</title>
        <authorList>
            <person name="Dong X."/>
            <person name="Chaisiri K."/>
            <person name="Xia D."/>
            <person name="Armstrong S.D."/>
            <person name="Fang Y."/>
            <person name="Donnelly M.J."/>
            <person name="Kadowaki T."/>
            <person name="McGarry J.W."/>
            <person name="Darby A.C."/>
            <person name="Makepeace B.L."/>
        </authorList>
    </citation>
    <scope>NUCLEOTIDE SEQUENCE [LARGE SCALE GENOMIC DNA]</scope>
    <source>
        <strain evidence="5">UoL-WK</strain>
    </source>
</reference>
<dbReference type="OrthoDB" id="37920at2759"/>
<evidence type="ECO:0000259" key="3">
    <source>
        <dbReference type="PROSITE" id="PS50404"/>
    </source>
</evidence>
<dbReference type="SFLD" id="SFLDG00358">
    <property type="entry name" value="Main_(cytGST)"/>
    <property type="match status" value="1"/>
</dbReference>
<proteinExistence type="inferred from homology"/>
<feature type="domain" description="GST C-terminal" evidence="4">
    <location>
        <begin position="88"/>
        <end position="210"/>
    </location>
</feature>
<dbReference type="Pfam" id="PF00043">
    <property type="entry name" value="GST_C"/>
    <property type="match status" value="1"/>
</dbReference>